<comment type="caution">
    <text evidence="2">The sequence shown here is derived from an EMBL/GenBank/DDBJ whole genome shotgun (WGS) entry which is preliminary data.</text>
</comment>
<dbReference type="AlphaFoldDB" id="A0A4V5NLX4"/>
<keyword evidence="1" id="KW-0472">Membrane</keyword>
<feature type="transmembrane region" description="Helical" evidence="1">
    <location>
        <begin position="21"/>
        <end position="40"/>
    </location>
</feature>
<gene>
    <name evidence="2" type="ORF">FAZ78_06370</name>
</gene>
<keyword evidence="1" id="KW-0812">Transmembrane</keyword>
<keyword evidence="1" id="KW-1133">Transmembrane helix</keyword>
<organism evidence="2 3">
    <name type="scientific">Cereibacter changlensis</name>
    <dbReference type="NCBI Taxonomy" id="402884"/>
    <lineage>
        <taxon>Bacteria</taxon>
        <taxon>Pseudomonadati</taxon>
        <taxon>Pseudomonadota</taxon>
        <taxon>Alphaproteobacteria</taxon>
        <taxon>Rhodobacterales</taxon>
        <taxon>Paracoccaceae</taxon>
        <taxon>Cereibacter</taxon>
    </lineage>
</organism>
<evidence type="ECO:0000313" key="3">
    <source>
        <dbReference type="Proteomes" id="UP000306340"/>
    </source>
</evidence>
<protein>
    <submittedName>
        <fullName evidence="2">Uncharacterized protein</fullName>
    </submittedName>
</protein>
<evidence type="ECO:0000313" key="2">
    <source>
        <dbReference type="EMBL" id="TKA97377.1"/>
    </source>
</evidence>
<dbReference type="EMBL" id="SWAU01000041">
    <property type="protein sequence ID" value="TKA97377.1"/>
    <property type="molecule type" value="Genomic_DNA"/>
</dbReference>
<proteinExistence type="predicted"/>
<name>A0A4V5NLX4_9RHOB</name>
<reference evidence="2 3" key="1">
    <citation type="submission" date="2019-04" db="EMBL/GenBank/DDBJ databases">
        <title>Crypto-aerobic microbial life in anoxic (sulfidic) marine sediments.</title>
        <authorList>
            <person name="Bhattacharya S."/>
            <person name="Roy C."/>
            <person name="Mondal N."/>
            <person name="Sarkar J."/>
            <person name="Mandal S."/>
            <person name="Rameez M.J."/>
            <person name="Ghosh W."/>
        </authorList>
    </citation>
    <scope>NUCLEOTIDE SEQUENCE [LARGE SCALE GENOMIC DNA]</scope>
    <source>
        <strain evidence="2 3">SBBC</strain>
    </source>
</reference>
<accession>A0A4V5NLX4</accession>
<dbReference type="Proteomes" id="UP000306340">
    <property type="component" value="Unassembled WGS sequence"/>
</dbReference>
<evidence type="ECO:0000256" key="1">
    <source>
        <dbReference type="SAM" id="Phobius"/>
    </source>
</evidence>
<sequence length="160" mass="17948">MNPNAKKSAAAEVAKSNRLDFLLPVRSIINIAVIVAIVLIRAPRRGDIKKAKNIRMHRKPALELILPEIIIYDVKNTPRAESDTIRPGSPSRMRPSSEYKTFIWYNVAEVKLSKSMPYRLHVRNDRKAPVADRTATAVRMVFNLELDGSTGDGAGETRLE</sequence>